<dbReference type="GO" id="GO:2000766">
    <property type="term" value="P:negative regulation of cytoplasmic translation"/>
    <property type="evidence" value="ECO:0007669"/>
    <property type="project" value="TreeGrafter"/>
</dbReference>
<comment type="caution">
    <text evidence="3">The sequence shown here is derived from an EMBL/GenBank/DDBJ whole genome shotgun (WGS) entry which is preliminary data.</text>
</comment>
<evidence type="ECO:0000256" key="1">
    <source>
        <dbReference type="ARBA" id="ARBA00022884"/>
    </source>
</evidence>
<gene>
    <name evidence="3" type="ORF">RFH988_LOCUS15707</name>
</gene>
<name>A0A814J0T1_9BILA</name>
<evidence type="ECO:0000313" key="3">
    <source>
        <dbReference type="EMBL" id="CAF1030903.1"/>
    </source>
</evidence>
<dbReference type="GO" id="GO:0043005">
    <property type="term" value="C:neuron projection"/>
    <property type="evidence" value="ECO:0007669"/>
    <property type="project" value="TreeGrafter"/>
</dbReference>
<proteinExistence type="predicted"/>
<dbReference type="PANTHER" id="PTHR12566:SF9">
    <property type="entry name" value="CYTOPLASMIC POLYADENYLATION ELEMENT-BINDING PROTEIN 1"/>
    <property type="match status" value="1"/>
</dbReference>
<dbReference type="OrthoDB" id="10033548at2759"/>
<organism evidence="3 4">
    <name type="scientific">Rotaria sordida</name>
    <dbReference type="NCBI Taxonomy" id="392033"/>
    <lineage>
        <taxon>Eukaryota</taxon>
        <taxon>Metazoa</taxon>
        <taxon>Spiralia</taxon>
        <taxon>Gnathifera</taxon>
        <taxon>Rotifera</taxon>
        <taxon>Eurotatoria</taxon>
        <taxon>Bdelloidea</taxon>
        <taxon>Philodinida</taxon>
        <taxon>Philodinidae</taxon>
        <taxon>Rotaria</taxon>
    </lineage>
</organism>
<dbReference type="Proteomes" id="UP000663882">
    <property type="component" value="Unassembled WGS sequence"/>
</dbReference>
<dbReference type="GO" id="GO:0003730">
    <property type="term" value="F:mRNA 3'-UTR binding"/>
    <property type="evidence" value="ECO:0007669"/>
    <property type="project" value="InterPro"/>
</dbReference>
<dbReference type="GO" id="GO:0008135">
    <property type="term" value="F:translation factor activity, RNA binding"/>
    <property type="evidence" value="ECO:0007669"/>
    <property type="project" value="TreeGrafter"/>
</dbReference>
<feature type="domain" description="Cytoplasmic polyadenylation element-binding protein ZZ" evidence="2">
    <location>
        <begin position="123"/>
        <end position="172"/>
    </location>
</feature>
<reference evidence="3" key="1">
    <citation type="submission" date="2021-02" db="EMBL/GenBank/DDBJ databases">
        <authorList>
            <person name="Nowell W R."/>
        </authorList>
    </citation>
    <scope>NUCLEOTIDE SEQUENCE</scope>
</reference>
<dbReference type="GO" id="GO:0005737">
    <property type="term" value="C:cytoplasm"/>
    <property type="evidence" value="ECO:0007669"/>
    <property type="project" value="TreeGrafter"/>
</dbReference>
<dbReference type="GO" id="GO:0045202">
    <property type="term" value="C:synapse"/>
    <property type="evidence" value="ECO:0007669"/>
    <property type="project" value="TreeGrafter"/>
</dbReference>
<dbReference type="AlphaFoldDB" id="A0A814J0T1"/>
<dbReference type="EMBL" id="CAJNOO010000774">
    <property type="protein sequence ID" value="CAF1030903.1"/>
    <property type="molecule type" value="Genomic_DNA"/>
</dbReference>
<dbReference type="GO" id="GO:0000900">
    <property type="term" value="F:mRNA regulatory element binding translation repressor activity"/>
    <property type="evidence" value="ECO:0007669"/>
    <property type="project" value="TreeGrafter"/>
</dbReference>
<evidence type="ECO:0000313" key="4">
    <source>
        <dbReference type="Proteomes" id="UP000663882"/>
    </source>
</evidence>
<dbReference type="GO" id="GO:0005634">
    <property type="term" value="C:nucleus"/>
    <property type="evidence" value="ECO:0007669"/>
    <property type="project" value="TreeGrafter"/>
</dbReference>
<dbReference type="Gene3D" id="4.10.640.40">
    <property type="entry name" value="Cytoplasmic polyadenylation element-binding protein, ZZ domain"/>
    <property type="match status" value="1"/>
</dbReference>
<evidence type="ECO:0000259" key="2">
    <source>
        <dbReference type="Pfam" id="PF16366"/>
    </source>
</evidence>
<dbReference type="PANTHER" id="PTHR12566">
    <property type="entry name" value="CYTOPLASMIC POLYADENYLATION ELEMENT BINDING PROTEIN CPEB"/>
    <property type="match status" value="1"/>
</dbReference>
<dbReference type="Pfam" id="PF16366">
    <property type="entry name" value="CEBP_ZZ"/>
    <property type="match status" value="1"/>
</dbReference>
<accession>A0A814J0T1</accession>
<dbReference type="InterPro" id="IPR034819">
    <property type="entry name" value="CPEB"/>
</dbReference>
<dbReference type="InterPro" id="IPR032296">
    <property type="entry name" value="CEBP_ZZ"/>
</dbReference>
<dbReference type="InterPro" id="IPR038446">
    <property type="entry name" value="CEBP_ZZ_sf"/>
</dbReference>
<dbReference type="GO" id="GO:0043022">
    <property type="term" value="F:ribosome binding"/>
    <property type="evidence" value="ECO:0007669"/>
    <property type="project" value="TreeGrafter"/>
</dbReference>
<sequence>MDNMSIHRHSSNITTVIAYAIYENEEFIHHILHICSTKTDRSLDDGRCEYYLDVDSQQTTSRRKSIEKYFLFLNSNYSVKDSQWLSESDSYESCGRVVFMNIHSYYAPVTANYLMIECDKFCKIQTDPYLSDSVPCVGTNGQQYPNMGQYFCRSLKCMKYYCVTCWDLNPNHAITQINTNNKTIECELLALIHKPLIRNARTPEV</sequence>
<keyword evidence="1" id="KW-0694">RNA-binding</keyword>
<protein>
    <recommendedName>
        <fullName evidence="2">Cytoplasmic polyadenylation element-binding protein ZZ domain-containing protein</fullName>
    </recommendedName>
</protein>